<dbReference type="SMART" id="SM00228">
    <property type="entry name" value="PDZ"/>
    <property type="match status" value="2"/>
</dbReference>
<dbReference type="Pfam" id="PF17820">
    <property type="entry name" value="PDZ_6"/>
    <property type="match status" value="2"/>
</dbReference>
<comment type="caution">
    <text evidence="13">The sequence shown here is derived from an EMBL/GenBank/DDBJ whole genome shotgun (WGS) entry which is preliminary data.</text>
</comment>
<feature type="domain" description="PDZ" evidence="12">
    <location>
        <begin position="200"/>
        <end position="247"/>
    </location>
</feature>
<dbReference type="EC" id="3.4.24.-" evidence="11"/>
<keyword evidence="6 11" id="KW-0378">Hydrolase</keyword>
<dbReference type="Gene3D" id="2.30.42.10">
    <property type="match status" value="2"/>
</dbReference>
<comment type="subcellular location">
    <subcellularLocation>
        <location evidence="2">Membrane</location>
        <topology evidence="2">Multi-pass membrane protein</topology>
    </subcellularLocation>
</comment>
<dbReference type="Pfam" id="PF02163">
    <property type="entry name" value="Peptidase_M50"/>
    <property type="match status" value="1"/>
</dbReference>
<dbReference type="InterPro" id="IPR004387">
    <property type="entry name" value="Pept_M50_Zn"/>
</dbReference>
<dbReference type="EMBL" id="ADCY02000054">
    <property type="protein sequence ID" value="EFG30103.1"/>
    <property type="molecule type" value="Genomic_DNA"/>
</dbReference>
<comment type="similarity">
    <text evidence="3 11">Belongs to the peptidase M50B family.</text>
</comment>
<feature type="domain" description="PDZ" evidence="12">
    <location>
        <begin position="129"/>
        <end position="185"/>
    </location>
</feature>
<dbReference type="InterPro" id="IPR001478">
    <property type="entry name" value="PDZ"/>
</dbReference>
<evidence type="ECO:0000256" key="6">
    <source>
        <dbReference type="ARBA" id="ARBA00022801"/>
    </source>
</evidence>
<dbReference type="NCBIfam" id="TIGR00054">
    <property type="entry name" value="RIP metalloprotease RseP"/>
    <property type="match status" value="1"/>
</dbReference>
<dbReference type="Proteomes" id="UP000017813">
    <property type="component" value="Unassembled WGS sequence"/>
</dbReference>
<dbReference type="PANTHER" id="PTHR42837">
    <property type="entry name" value="REGULATOR OF SIGMA-E PROTEASE RSEP"/>
    <property type="match status" value="1"/>
</dbReference>
<dbReference type="InterPro" id="IPR041489">
    <property type="entry name" value="PDZ_6"/>
</dbReference>
<reference evidence="13 14" key="1">
    <citation type="submission" date="2010-03" db="EMBL/GenBank/DDBJ databases">
        <authorList>
            <consortium name="The Broad Institute Genome Sequencing Platform"/>
            <person name="Ward D."/>
            <person name="Earl A."/>
            <person name="Feldgarden M."/>
            <person name="Gevers D."/>
            <person name="Young S."/>
            <person name="Zeng Q."/>
            <person name="Koehrsen M."/>
            <person name="Alvarado L."/>
            <person name="Berlin A.M."/>
            <person name="Borenstein D."/>
            <person name="Chapman S.B."/>
            <person name="Chen Z."/>
            <person name="Engels R."/>
            <person name="Freedman E."/>
            <person name="Gellesch M."/>
            <person name="Goldberg J."/>
            <person name="Griggs A."/>
            <person name="Gujja S."/>
            <person name="Heilman E.R."/>
            <person name="Heiman D.I."/>
            <person name="Hepburn T.A."/>
            <person name="Howarth C."/>
            <person name="Jen D."/>
            <person name="Larson L."/>
            <person name="Mehta T."/>
            <person name="Park D."/>
            <person name="Pearson M."/>
            <person name="Richards J."/>
            <person name="Roberts A."/>
            <person name="Saif S."/>
            <person name="Shea T.D."/>
            <person name="Shenoy N."/>
            <person name="Sisk P."/>
            <person name="Stolte C."/>
            <person name="Sykes S.N."/>
            <person name="Walk T."/>
            <person name="White J."/>
            <person name="Yandava C."/>
            <person name="Izard J."/>
            <person name="Baranova O.V."/>
            <person name="Blanton J.M."/>
            <person name="Tanner A.C."/>
            <person name="Dewhirst F."/>
            <person name="Haas B."/>
            <person name="Nusbaum C."/>
            <person name="Birren B."/>
        </authorList>
    </citation>
    <scope>NUCLEOTIDE SEQUENCE [LARGE SCALE GENOMIC DNA]</scope>
    <source>
        <strain evidence="13 14">ATCC 29453</strain>
    </source>
</reference>
<evidence type="ECO:0000313" key="13">
    <source>
        <dbReference type="EMBL" id="EFG30103.1"/>
    </source>
</evidence>
<dbReference type="PROSITE" id="PS50106">
    <property type="entry name" value="PDZ"/>
    <property type="match status" value="2"/>
</dbReference>
<dbReference type="KEGG" id="smur:BWP33_02765"/>
<dbReference type="GO" id="GO:0006508">
    <property type="term" value="P:proteolysis"/>
    <property type="evidence" value="ECO:0007669"/>
    <property type="project" value="UniProtKB-KW"/>
</dbReference>
<dbReference type="AlphaFoldDB" id="V9HK12"/>
<name>V9HK12_9NEIS</name>
<evidence type="ECO:0000256" key="7">
    <source>
        <dbReference type="ARBA" id="ARBA00022833"/>
    </source>
</evidence>
<keyword evidence="11" id="KW-0479">Metal-binding</keyword>
<keyword evidence="4 13" id="KW-0645">Protease</keyword>
<keyword evidence="5 11" id="KW-0812">Transmembrane</keyword>
<comment type="cofactor">
    <cofactor evidence="1 11">
        <name>Zn(2+)</name>
        <dbReference type="ChEBI" id="CHEBI:29105"/>
    </cofactor>
</comment>
<feature type="transmembrane region" description="Helical" evidence="11">
    <location>
        <begin position="425"/>
        <end position="443"/>
    </location>
</feature>
<keyword evidence="9 11" id="KW-0482">Metalloprotease</keyword>
<protein>
    <recommendedName>
        <fullName evidence="11">Zinc metalloprotease</fullName>
        <ecNumber evidence="11">3.4.24.-</ecNumber>
    </recommendedName>
</protein>
<dbReference type="SUPFAM" id="SSF50156">
    <property type="entry name" value="PDZ domain-like"/>
    <property type="match status" value="2"/>
</dbReference>
<dbReference type="HOGENOM" id="CLU_025778_0_2_4"/>
<keyword evidence="7 11" id="KW-0862">Zinc</keyword>
<sequence>MSLLQTILAFLFAILLLVSVHELGHLLVARWCGIKVLRFSVGFGSPFYTKKWRNIEWCLAPIPLGGYVKMADTRESEVAPEDLPYAFDKQHPLKRIAVVVAGPLTNLILAVVLYALAFDMGGVTEIRPYVGTVHSPSIAASAGFQAGDQIISVNGKPVQNMADAQTEMVLNLEAGSVRVYVKNAQGQTVERIIDAAGTPEAELVAKRQASLGISAYQLINQIGMVQPHSAAAKAGLKVGDQIIAVNGIATPKWEDWSKVVRENAGRNLKIAYVRQNHTFQTTLLPESVELPNRGQIIGRAGVAAATDKAWEDKVRHHYDVSVAESLKLGWERTVKYSTMTLQFFGKLVLGQASLSHISGPLTIADVAGQTVQIGWQPYVEFLALVSISLGVMNLLPIPVLDGGHLVYYTVEFLCGRPLSKRIQELGLRFGLAIMLMMMMLAFFNDITRLFG</sequence>
<dbReference type="OrthoDB" id="9782003at2"/>
<dbReference type="RefSeq" id="WP_002642867.1">
    <property type="nucleotide sequence ID" value="NZ_CP019448.1"/>
</dbReference>
<keyword evidence="8 11" id="KW-1133">Transmembrane helix</keyword>
<dbReference type="CDD" id="cd06163">
    <property type="entry name" value="S2P-M50_PDZ_RseP-like"/>
    <property type="match status" value="1"/>
</dbReference>
<evidence type="ECO:0000256" key="1">
    <source>
        <dbReference type="ARBA" id="ARBA00001947"/>
    </source>
</evidence>
<evidence type="ECO:0000256" key="5">
    <source>
        <dbReference type="ARBA" id="ARBA00022692"/>
    </source>
</evidence>
<evidence type="ECO:0000256" key="4">
    <source>
        <dbReference type="ARBA" id="ARBA00022670"/>
    </source>
</evidence>
<keyword evidence="14" id="KW-1185">Reference proteome</keyword>
<dbReference type="PANTHER" id="PTHR42837:SF2">
    <property type="entry name" value="MEMBRANE METALLOPROTEASE ARASP2, CHLOROPLASTIC-RELATED"/>
    <property type="match status" value="1"/>
</dbReference>
<dbReference type="eggNOG" id="COG0750">
    <property type="taxonomic scope" value="Bacteria"/>
</dbReference>
<organism evidence="13 14">
    <name type="scientific">Simonsiella muelleri ATCC 29453</name>
    <dbReference type="NCBI Taxonomy" id="641147"/>
    <lineage>
        <taxon>Bacteria</taxon>
        <taxon>Pseudomonadati</taxon>
        <taxon>Pseudomonadota</taxon>
        <taxon>Betaproteobacteria</taxon>
        <taxon>Neisseriales</taxon>
        <taxon>Neisseriaceae</taxon>
        <taxon>Simonsiella</taxon>
    </lineage>
</organism>
<evidence type="ECO:0000256" key="3">
    <source>
        <dbReference type="ARBA" id="ARBA00007931"/>
    </source>
</evidence>
<dbReference type="GO" id="GO:0046872">
    <property type="term" value="F:metal ion binding"/>
    <property type="evidence" value="ECO:0007669"/>
    <property type="project" value="UniProtKB-KW"/>
</dbReference>
<dbReference type="GO" id="GO:0004222">
    <property type="term" value="F:metalloendopeptidase activity"/>
    <property type="evidence" value="ECO:0007669"/>
    <property type="project" value="InterPro"/>
</dbReference>
<dbReference type="STRING" id="641147.HMPREF9021_02008"/>
<dbReference type="InterPro" id="IPR008915">
    <property type="entry name" value="Peptidase_M50"/>
</dbReference>
<keyword evidence="10 11" id="KW-0472">Membrane</keyword>
<proteinExistence type="inferred from homology"/>
<evidence type="ECO:0000256" key="8">
    <source>
        <dbReference type="ARBA" id="ARBA00022989"/>
    </source>
</evidence>
<evidence type="ECO:0000256" key="9">
    <source>
        <dbReference type="ARBA" id="ARBA00023049"/>
    </source>
</evidence>
<dbReference type="InterPro" id="IPR036034">
    <property type="entry name" value="PDZ_sf"/>
</dbReference>
<evidence type="ECO:0000313" key="14">
    <source>
        <dbReference type="Proteomes" id="UP000017813"/>
    </source>
</evidence>
<gene>
    <name evidence="13" type="ORF">HMPREF9021_02008</name>
</gene>
<evidence type="ECO:0000259" key="12">
    <source>
        <dbReference type="PROSITE" id="PS50106"/>
    </source>
</evidence>
<dbReference type="GO" id="GO:0016020">
    <property type="term" value="C:membrane"/>
    <property type="evidence" value="ECO:0007669"/>
    <property type="project" value="UniProtKB-SubCell"/>
</dbReference>
<feature type="transmembrane region" description="Helical" evidence="11">
    <location>
        <begin position="96"/>
        <end position="117"/>
    </location>
</feature>
<accession>V9HK12</accession>
<reference evidence="13 14" key="2">
    <citation type="submission" date="2011-10" db="EMBL/GenBank/DDBJ databases">
        <title>The Genome Sequence of Simonsiella muelleri ATCC 29453.</title>
        <authorList>
            <consortium name="The Broad Institute Genome Sequencing Platform"/>
            <consortium name="The Broad Institute Genome Sequencing Center for Infectious Disease"/>
            <person name="Earl A."/>
            <person name="Ward D."/>
            <person name="Feldgarden M."/>
            <person name="Gevers D."/>
            <person name="Izard J."/>
            <person name="Baranova O.V."/>
            <person name="Blanton J.M."/>
            <person name="Tanner A.C."/>
            <person name="Dewhirst F."/>
            <person name="Young S.K."/>
            <person name="Zeng Q."/>
            <person name="Gargeya S."/>
            <person name="Fitzgerald M."/>
            <person name="Haas B."/>
            <person name="Abouelleil A."/>
            <person name="Alvarado L."/>
            <person name="Arachchi H.M."/>
            <person name="Berlin A."/>
            <person name="Brown A."/>
            <person name="Chapman S.B."/>
            <person name="Chen Z."/>
            <person name="Dunbar C."/>
            <person name="Freedman E."/>
            <person name="Gearin G."/>
            <person name="Goldberg J."/>
            <person name="Griggs A."/>
            <person name="Gujja S."/>
            <person name="Heiman D."/>
            <person name="Howarth C."/>
            <person name="Larson L."/>
            <person name="Lui A."/>
            <person name="MacDonald P.J.P."/>
            <person name="Montmayeur A."/>
            <person name="Murphy C."/>
            <person name="Neiman D."/>
            <person name="Pearson M."/>
            <person name="Priest M."/>
            <person name="Roberts A."/>
            <person name="Saif S."/>
            <person name="Shea T."/>
            <person name="Shenoy N."/>
            <person name="Sisk P."/>
            <person name="Stolte C."/>
            <person name="Sykes S."/>
            <person name="Wortman J."/>
            <person name="Nusbaum C."/>
            <person name="Birren B."/>
        </authorList>
    </citation>
    <scope>NUCLEOTIDE SEQUENCE [LARGE SCALE GENOMIC DNA]</scope>
    <source>
        <strain evidence="13 14">ATCC 29453</strain>
    </source>
</reference>
<evidence type="ECO:0000256" key="10">
    <source>
        <dbReference type="ARBA" id="ARBA00023136"/>
    </source>
</evidence>
<evidence type="ECO:0000256" key="2">
    <source>
        <dbReference type="ARBA" id="ARBA00004141"/>
    </source>
</evidence>
<evidence type="ECO:0000256" key="11">
    <source>
        <dbReference type="RuleBase" id="RU362031"/>
    </source>
</evidence>